<dbReference type="AlphaFoldDB" id="A0A8A1UGE4"/>
<name>A0A8A1UGE4_STRR1</name>
<dbReference type="GeneID" id="66852699"/>
<reference evidence="1" key="3">
    <citation type="journal article" date="2021" name="bioRxiv">
        <title>Bilateral symmetry of linear streptomycete chromosomes.</title>
        <authorList>
            <person name="Algora-Gallardo L."/>
            <person name="Schniete J.K."/>
            <person name="Mark D.R."/>
            <person name="Hunter I.S."/>
            <person name="Herron P.R."/>
        </authorList>
    </citation>
    <scope>NUCLEOTIDE SEQUENCE</scope>
    <source>
        <strain evidence="1">ATCC 10970</strain>
    </source>
</reference>
<protein>
    <submittedName>
        <fullName evidence="1">ATP-binding protein</fullName>
    </submittedName>
</protein>
<dbReference type="Proteomes" id="UP000011074">
    <property type="component" value="Chromosome"/>
</dbReference>
<evidence type="ECO:0000313" key="2">
    <source>
        <dbReference type="Proteomes" id="UP000011074"/>
    </source>
</evidence>
<organism evidence="1 2">
    <name type="scientific">Streptomyces rimosus subsp. rimosus (strain ATCC 10970 / DSM 40260 / JCM 4667 / NRRL 2234)</name>
    <dbReference type="NCBI Taxonomy" id="1265868"/>
    <lineage>
        <taxon>Bacteria</taxon>
        <taxon>Bacillati</taxon>
        <taxon>Actinomycetota</taxon>
        <taxon>Actinomycetes</taxon>
        <taxon>Kitasatosporales</taxon>
        <taxon>Streptomycetaceae</taxon>
        <taxon>Streptomyces</taxon>
    </lineage>
</organism>
<keyword evidence="1" id="KW-0067">ATP-binding</keyword>
<gene>
    <name evidence="1" type="ORF">SRIM_002200</name>
</gene>
<sequence length="48" mass="4853">MSEESGRGLVIVRALAQALDVRAVSGSGKTVRAMLRAPASALVTDLGA</sequence>
<reference evidence="1" key="1">
    <citation type="submission" date="2012-12" db="EMBL/GenBank/DDBJ databases">
        <authorList>
            <person name="Pethick F.E."/>
            <person name="MacFadyen A.C."/>
            <person name="Tang Z."/>
            <person name="Sangal V."/>
            <person name="Tze-Tze L."/>
            <person name="Chu J."/>
            <person name="Guo M."/>
            <person name="Kirby R."/>
            <person name="Hoskisson P.A."/>
            <person name="Herron P.R."/>
            <person name="Hunter I.S."/>
        </authorList>
    </citation>
    <scope>NUCLEOTIDE SEQUENCE</scope>
    <source>
        <strain evidence="1">ATCC 10970</strain>
    </source>
</reference>
<proteinExistence type="predicted"/>
<dbReference type="GO" id="GO:0005524">
    <property type="term" value="F:ATP binding"/>
    <property type="evidence" value="ECO:0007669"/>
    <property type="project" value="UniProtKB-KW"/>
</dbReference>
<keyword evidence="1" id="KW-0547">Nucleotide-binding</keyword>
<dbReference type="InterPro" id="IPR036890">
    <property type="entry name" value="HATPase_C_sf"/>
</dbReference>
<dbReference type="RefSeq" id="WP_139679709.1">
    <property type="nucleotide sequence ID" value="NZ_CP048261.1"/>
</dbReference>
<dbReference type="EMBL" id="CP048261">
    <property type="protein sequence ID" value="QST79138.1"/>
    <property type="molecule type" value="Genomic_DNA"/>
</dbReference>
<dbReference type="Gene3D" id="3.30.565.10">
    <property type="entry name" value="Histidine kinase-like ATPase, C-terminal domain"/>
    <property type="match status" value="1"/>
</dbReference>
<accession>A0A8A1UGE4</accession>
<reference evidence="1" key="2">
    <citation type="submission" date="2020-01" db="EMBL/GenBank/DDBJ databases">
        <authorList>
            <person name="Algora L."/>
            <person name="Schniete J.K."/>
            <person name="MacFadyen A."/>
            <person name="Hoskisson P.A."/>
            <person name="Hunter I.S."/>
            <person name="Herron P.R."/>
        </authorList>
    </citation>
    <scope>NUCLEOTIDE SEQUENCE</scope>
    <source>
        <strain evidence="1">ATCC 10970</strain>
    </source>
</reference>
<evidence type="ECO:0000313" key="1">
    <source>
        <dbReference type="EMBL" id="QST79138.1"/>
    </source>
</evidence>